<gene>
    <name evidence="1" type="ORF">NCTC7807_00956</name>
</gene>
<sequence>MPTSRRLATATAGAALLVPFLLGCGALEKAADCVRTADAIADSVADLQRAVDGAAEDPGQAAEALDRIDKNVDDIQKDTGDADVSKAVDHLDTALDNVRSAIEKGDEVPDISPVVDAAGELTKVCTS</sequence>
<dbReference type="PROSITE" id="PS51257">
    <property type="entry name" value="PROKAR_LIPOPROTEIN"/>
    <property type="match status" value="1"/>
</dbReference>
<name>A0A380MQN4_STRGR</name>
<dbReference type="AlphaFoldDB" id="A0A380MQN4"/>
<evidence type="ECO:0000313" key="1">
    <source>
        <dbReference type="EMBL" id="SUO94612.1"/>
    </source>
</evidence>
<proteinExistence type="predicted"/>
<protein>
    <submittedName>
        <fullName evidence="1">Secreted protein</fullName>
    </submittedName>
</protein>
<dbReference type="Proteomes" id="UP000254150">
    <property type="component" value="Unassembled WGS sequence"/>
</dbReference>
<dbReference type="EMBL" id="UHID01000001">
    <property type="protein sequence ID" value="SUO94612.1"/>
    <property type="molecule type" value="Genomic_DNA"/>
</dbReference>
<dbReference type="RefSeq" id="WP_100457735.1">
    <property type="nucleotide sequence ID" value="NZ_UHID01000001.1"/>
</dbReference>
<dbReference type="GeneID" id="95068685"/>
<evidence type="ECO:0000313" key="2">
    <source>
        <dbReference type="Proteomes" id="UP000254150"/>
    </source>
</evidence>
<reference evidence="1 2" key="1">
    <citation type="submission" date="2018-06" db="EMBL/GenBank/DDBJ databases">
        <authorList>
            <consortium name="Pathogen Informatics"/>
            <person name="Doyle S."/>
        </authorList>
    </citation>
    <scope>NUCLEOTIDE SEQUENCE [LARGE SCALE GENOMIC DNA]</scope>
    <source>
        <strain evidence="1 2">NCTC7807</strain>
    </source>
</reference>
<accession>A0A380MQN4</accession>
<organism evidence="1 2">
    <name type="scientific">Streptomyces griseus</name>
    <dbReference type="NCBI Taxonomy" id="1911"/>
    <lineage>
        <taxon>Bacteria</taxon>
        <taxon>Bacillati</taxon>
        <taxon>Actinomycetota</taxon>
        <taxon>Actinomycetes</taxon>
        <taxon>Kitasatosporales</taxon>
        <taxon>Streptomycetaceae</taxon>
        <taxon>Streptomyces</taxon>
    </lineage>
</organism>